<accession>A0A3Q0IKT9</accession>
<dbReference type="InterPro" id="IPR023082">
    <property type="entry name" value="Homeo_prospero_dom"/>
</dbReference>
<dbReference type="KEGG" id="dci:103505849"/>
<name>A0A3Q0IKT9_DIACI</name>
<keyword evidence="6" id="KW-0539">Nucleus</keyword>
<dbReference type="GeneID" id="103505849"/>
<feature type="compositionally biased region" description="Polar residues" evidence="8">
    <location>
        <begin position="210"/>
        <end position="221"/>
    </location>
</feature>
<keyword evidence="3 11" id="KW-0238">DNA-binding</keyword>
<dbReference type="GO" id="GO:0048468">
    <property type="term" value="P:cell development"/>
    <property type="evidence" value="ECO:0007669"/>
    <property type="project" value="UniProtKB-ARBA"/>
</dbReference>
<keyword evidence="7" id="KW-0175">Coiled coil</keyword>
<evidence type="ECO:0000256" key="1">
    <source>
        <dbReference type="ARBA" id="ARBA00004123"/>
    </source>
</evidence>
<dbReference type="InterPro" id="IPR039350">
    <property type="entry name" value="Prospero_homeodomain"/>
</dbReference>
<feature type="compositionally biased region" description="Polar residues" evidence="8">
    <location>
        <begin position="485"/>
        <end position="498"/>
    </location>
</feature>
<evidence type="ECO:0000259" key="9">
    <source>
        <dbReference type="PROSITE" id="PS51818"/>
    </source>
</evidence>
<dbReference type="GO" id="GO:0005634">
    <property type="term" value="C:nucleus"/>
    <property type="evidence" value="ECO:0007669"/>
    <property type="project" value="UniProtKB-SubCell"/>
</dbReference>
<reference evidence="11" key="1">
    <citation type="submission" date="2025-08" db="UniProtKB">
        <authorList>
            <consortium name="RefSeq"/>
        </authorList>
    </citation>
    <scope>IDENTIFICATION</scope>
</reference>
<gene>
    <name evidence="11" type="primary">LOC103505849</name>
</gene>
<feature type="region of interest" description="Disordered" evidence="8">
    <location>
        <begin position="209"/>
        <end position="337"/>
    </location>
</feature>
<evidence type="ECO:0000313" key="10">
    <source>
        <dbReference type="Proteomes" id="UP000079169"/>
    </source>
</evidence>
<dbReference type="AlphaFoldDB" id="A0A3Q0IKT9"/>
<evidence type="ECO:0000256" key="6">
    <source>
        <dbReference type="ARBA" id="ARBA00023242"/>
    </source>
</evidence>
<feature type="region of interest" description="Disordered" evidence="8">
    <location>
        <begin position="738"/>
        <end position="803"/>
    </location>
</feature>
<dbReference type="SUPFAM" id="SSF46689">
    <property type="entry name" value="Homeodomain-like"/>
    <property type="match status" value="1"/>
</dbReference>
<feature type="region of interest" description="Disordered" evidence="8">
    <location>
        <begin position="549"/>
        <end position="571"/>
    </location>
</feature>
<feature type="region of interest" description="Disordered" evidence="8">
    <location>
        <begin position="889"/>
        <end position="917"/>
    </location>
</feature>
<dbReference type="GO" id="GO:0000978">
    <property type="term" value="F:RNA polymerase II cis-regulatory region sequence-specific DNA binding"/>
    <property type="evidence" value="ECO:0007669"/>
    <property type="project" value="TreeGrafter"/>
</dbReference>
<feature type="region of interest" description="Disordered" evidence="8">
    <location>
        <begin position="446"/>
        <end position="498"/>
    </location>
</feature>
<feature type="compositionally biased region" description="Basic and acidic residues" evidence="8">
    <location>
        <begin position="897"/>
        <end position="911"/>
    </location>
</feature>
<dbReference type="PANTHER" id="PTHR12198">
    <property type="entry name" value="HOMEOBOX PROTEIN PROSPERO/PROX-1/CEH-26"/>
    <property type="match status" value="1"/>
</dbReference>
<feature type="compositionally biased region" description="Acidic residues" evidence="8">
    <location>
        <begin position="261"/>
        <end position="270"/>
    </location>
</feature>
<sequence length="1249" mass="139053">MSLSVITPLEPHHNLSQHYGRVEGGPGQPATGCYPPLHPALSQSKPGSHMMSSEEESDGFGLYNDKLLKKAKRSRQRVDAGEPRNSYSSIPNFSSRPNFINSGIYGAFFSQNQQHFGFFGQGFGPNKMLNELLGRQVKTGSEANIPADNMMTIDPNSAEANNYEAQVLRRSLDEDVSPPPGDIAAHHMLRDILQGRKKELLALEHEFRGVNTNGTEPNSPDNNNCINNNNNNELKNTNINLTNGLDNSESEKHNMMNGDSEMNDLQDDGDNASNPEENQNEVSDKINSLDEENLNDGEVSDSEHSVHSSSSDIKKELDDPDLKDSNSNDKSDQVELKRARVENIVSTMRSSPSLPTQVNGCKKRKLYHPQQHDNSLTERYANLNNNNISPNLNMLLEEDEDEDLGPEEIRQKVVEKNALKNQLRSMQEQLAAMQQKYVRLCTKMETEPNEPQEIEDVTSDAEQDNNNTPVKPEVSTPATTPVKETPSTPNSTPVSQPVMSPAISKMISAKLHHQQQNGPHMNPHGLPLPPNFNGALSLLQQQVLQEQHPQGIPMPPHHHPHHHPHPAMGPHALSNAAAMYLAMYLGVRFMEQEARMAKEAAMAAEHHQQQQQRNSGEHHGGPPPQNHPQRNQNEPMNPSQPRQSPHPNMNHKNEFNERLSMLRNSALHPIAGPVELENLADVLKSEITSSLSNLIDSIIARFIQQRRMMGKQSEASAAAEQLNKDLLLASQLLDRKSQRTKVIDRGNSGAASERERSSSNGSNQREPPRMNTAAFPTLPLPPHHPNNNNPENNINTMNLPQIRPSPMFQAPKTPTSSMSSAAAAAAAAIYSMGGLHHPNPFSERDVREEREREVNTMNLPQIRPSPMFQAPKTPTSSMSSAAAIYSMGGLHHPNPFSERDVREERERERNAPEQNEALSLVVQPKKKRHKVTDTRITPRTVSRILAQDNMRGPTPPSAMDLNKFNLSNLMNQHSNSNNNLNGNNSSQMNSNPMNSNQNSNTGSESPQRVAYHPPPPPPPMLPVSLPTSVAIPNPSLHESQVFSPYSPFYNAHVGQNPHLGASSPPNVTDLRDSPPLPPHPTMLHPALLAAAHGGSPDFSNMRGGGDSMDMVSDEFGNEAYDDASLTLPHSSTLTFPVFCPPREFYYIQMEKYARQAVSEGVLHAEDLHVSGECEIYRVLNLHYNRNNHIEVPTNFRFVIEQTLREFFKAIQDGKDQEPSWKKSIYKIISRMDDPVPEYFKSPNFLEQLE</sequence>
<feature type="compositionally biased region" description="Polar residues" evidence="8">
    <location>
        <begin position="636"/>
        <end position="647"/>
    </location>
</feature>
<dbReference type="STRING" id="121845.A0A3Q0IKT9"/>
<dbReference type="PANTHER" id="PTHR12198:SF0">
    <property type="entry name" value="HOMEOBOX PROTEIN PROSPERO"/>
    <property type="match status" value="1"/>
</dbReference>
<feature type="compositionally biased region" description="Low complexity" evidence="8">
    <location>
        <begin position="785"/>
        <end position="800"/>
    </location>
</feature>
<feature type="compositionally biased region" description="Basic residues" evidence="8">
    <location>
        <begin position="556"/>
        <end position="565"/>
    </location>
</feature>
<feature type="compositionally biased region" description="Pro residues" evidence="8">
    <location>
        <begin position="1012"/>
        <end position="1021"/>
    </location>
</feature>
<feature type="compositionally biased region" description="Acidic residues" evidence="8">
    <location>
        <begin position="447"/>
        <end position="463"/>
    </location>
</feature>
<evidence type="ECO:0000256" key="5">
    <source>
        <dbReference type="ARBA" id="ARBA00023163"/>
    </source>
</evidence>
<dbReference type="InterPro" id="IPR037131">
    <property type="entry name" value="Homeo_prospero_dom_sf"/>
</dbReference>
<feature type="compositionally biased region" description="Polar residues" evidence="8">
    <location>
        <begin position="271"/>
        <end position="281"/>
    </location>
</feature>
<feature type="compositionally biased region" description="Low complexity" evidence="8">
    <location>
        <begin position="222"/>
        <end position="243"/>
    </location>
</feature>
<proteinExistence type="predicted"/>
<feature type="region of interest" description="Disordered" evidence="8">
    <location>
        <begin position="14"/>
        <end position="58"/>
    </location>
</feature>
<keyword evidence="10" id="KW-1185">Reference proteome</keyword>
<dbReference type="CTD" id="41363"/>
<feature type="region of interest" description="Disordered" evidence="8">
    <location>
        <begin position="969"/>
        <end position="1026"/>
    </location>
</feature>
<evidence type="ECO:0000256" key="4">
    <source>
        <dbReference type="ARBA" id="ARBA00023155"/>
    </source>
</evidence>
<comment type="subcellular location">
    <subcellularLocation>
        <location evidence="1">Nucleus</location>
    </subcellularLocation>
</comment>
<dbReference type="RefSeq" id="XP_026676874.1">
    <property type="nucleotide sequence ID" value="XM_026821073.1"/>
</dbReference>
<protein>
    <submittedName>
        <fullName evidence="11">LOW QUALITY PROTEIN: homeobox protein prospero</fullName>
    </submittedName>
</protein>
<feature type="compositionally biased region" description="Low complexity" evidence="8">
    <location>
        <begin position="969"/>
        <end position="1000"/>
    </location>
</feature>
<feature type="domain" description="Prospero" evidence="9">
    <location>
        <begin position="1142"/>
        <end position="1249"/>
    </location>
</feature>
<evidence type="ECO:0000256" key="8">
    <source>
        <dbReference type="SAM" id="MobiDB-lite"/>
    </source>
</evidence>
<feature type="compositionally biased region" description="Acidic residues" evidence="8">
    <location>
        <begin position="289"/>
        <end position="300"/>
    </location>
</feature>
<evidence type="ECO:0000256" key="3">
    <source>
        <dbReference type="ARBA" id="ARBA00023125"/>
    </source>
</evidence>
<dbReference type="InterPro" id="IPR009057">
    <property type="entry name" value="Homeodomain-like_sf"/>
</dbReference>
<dbReference type="PROSITE" id="PS51818">
    <property type="entry name" value="HOMEO_PROSPERO"/>
    <property type="match status" value="1"/>
</dbReference>
<dbReference type="GO" id="GO:0000981">
    <property type="term" value="F:DNA-binding transcription factor activity, RNA polymerase II-specific"/>
    <property type="evidence" value="ECO:0007669"/>
    <property type="project" value="TreeGrafter"/>
</dbReference>
<keyword evidence="5" id="KW-0804">Transcription</keyword>
<keyword evidence="2" id="KW-0805">Transcription regulation</keyword>
<feature type="compositionally biased region" description="Basic and acidic residues" evidence="8">
    <location>
        <begin position="301"/>
        <end position="337"/>
    </location>
</feature>
<keyword evidence="4 11" id="KW-0371">Homeobox</keyword>
<feature type="compositionally biased region" description="Basic and acidic residues" evidence="8">
    <location>
        <begin position="598"/>
        <end position="608"/>
    </location>
</feature>
<dbReference type="Gene3D" id="1.10.10.500">
    <property type="entry name" value="Homeo-prospero domain"/>
    <property type="match status" value="1"/>
</dbReference>
<evidence type="ECO:0000256" key="7">
    <source>
        <dbReference type="SAM" id="Coils"/>
    </source>
</evidence>
<dbReference type="Pfam" id="PF05044">
    <property type="entry name" value="HPD"/>
    <property type="match status" value="1"/>
</dbReference>
<evidence type="ECO:0000256" key="2">
    <source>
        <dbReference type="ARBA" id="ARBA00023015"/>
    </source>
</evidence>
<feature type="coiled-coil region" evidence="7">
    <location>
        <begin position="409"/>
        <end position="443"/>
    </location>
</feature>
<evidence type="ECO:0000313" key="11">
    <source>
        <dbReference type="RefSeq" id="XP_026676874.1"/>
    </source>
</evidence>
<dbReference type="PaxDb" id="121845-A0A3Q0IKT9"/>
<dbReference type="Proteomes" id="UP000079169">
    <property type="component" value="Unplaced"/>
</dbReference>
<dbReference type="GO" id="GO:0007399">
    <property type="term" value="P:nervous system development"/>
    <property type="evidence" value="ECO:0007669"/>
    <property type="project" value="UniProtKB-ARBA"/>
</dbReference>
<organism evidence="10 11">
    <name type="scientific">Diaphorina citri</name>
    <name type="common">Asian citrus psyllid</name>
    <dbReference type="NCBI Taxonomy" id="121845"/>
    <lineage>
        <taxon>Eukaryota</taxon>
        <taxon>Metazoa</taxon>
        <taxon>Ecdysozoa</taxon>
        <taxon>Arthropoda</taxon>
        <taxon>Hexapoda</taxon>
        <taxon>Insecta</taxon>
        <taxon>Pterygota</taxon>
        <taxon>Neoptera</taxon>
        <taxon>Paraneoptera</taxon>
        <taxon>Hemiptera</taxon>
        <taxon>Sternorrhyncha</taxon>
        <taxon>Psylloidea</taxon>
        <taxon>Psyllidae</taxon>
        <taxon>Diaphorininae</taxon>
        <taxon>Diaphorina</taxon>
    </lineage>
</organism>
<feature type="region of interest" description="Disordered" evidence="8">
    <location>
        <begin position="598"/>
        <end position="652"/>
    </location>
</feature>